<feature type="transmembrane region" description="Helical" evidence="1">
    <location>
        <begin position="204"/>
        <end position="225"/>
    </location>
</feature>
<feature type="transmembrane region" description="Helical" evidence="1">
    <location>
        <begin position="119"/>
        <end position="139"/>
    </location>
</feature>
<gene>
    <name evidence="2" type="ORF">H9Q79_02125</name>
</gene>
<dbReference type="PANTHER" id="PTHR10790">
    <property type="entry name" value="TPR-DOMAIN CONTAINING PROTEIN"/>
    <property type="match status" value="1"/>
</dbReference>
<feature type="transmembrane region" description="Helical" evidence="1">
    <location>
        <begin position="398"/>
        <end position="420"/>
    </location>
</feature>
<accession>A0A7G9GE83</accession>
<reference evidence="2 3" key="1">
    <citation type="submission" date="2020-08" db="EMBL/GenBank/DDBJ databases">
        <authorList>
            <person name="Liu C."/>
            <person name="Sun Q."/>
        </authorList>
    </citation>
    <scope>NUCLEOTIDE SEQUENCE [LARGE SCALE GENOMIC DNA]</scope>
    <source>
        <strain evidence="2 3">NSJ-29</strain>
    </source>
</reference>
<feature type="transmembrane region" description="Helical" evidence="1">
    <location>
        <begin position="373"/>
        <end position="391"/>
    </location>
</feature>
<organism evidence="2 3">
    <name type="scientific">Wansuia hejianensis</name>
    <dbReference type="NCBI Taxonomy" id="2763667"/>
    <lineage>
        <taxon>Bacteria</taxon>
        <taxon>Bacillati</taxon>
        <taxon>Bacillota</taxon>
        <taxon>Clostridia</taxon>
        <taxon>Lachnospirales</taxon>
        <taxon>Lachnospiraceae</taxon>
        <taxon>Wansuia</taxon>
    </lineage>
</organism>
<feature type="transmembrane region" description="Helical" evidence="1">
    <location>
        <begin position="527"/>
        <end position="545"/>
    </location>
</feature>
<feature type="transmembrane region" description="Helical" evidence="1">
    <location>
        <begin position="7"/>
        <end position="24"/>
    </location>
</feature>
<dbReference type="InterPro" id="IPR018746">
    <property type="entry name" value="DUF2298"/>
</dbReference>
<evidence type="ECO:0000313" key="2">
    <source>
        <dbReference type="EMBL" id="QNM09115.1"/>
    </source>
</evidence>
<feature type="transmembrane region" description="Helical" evidence="1">
    <location>
        <begin position="237"/>
        <end position="260"/>
    </location>
</feature>
<feature type="transmembrane region" description="Helical" evidence="1">
    <location>
        <begin position="484"/>
        <end position="507"/>
    </location>
</feature>
<keyword evidence="1" id="KW-1133">Transmembrane helix</keyword>
<feature type="transmembrane region" description="Helical" evidence="1">
    <location>
        <begin position="440"/>
        <end position="463"/>
    </location>
</feature>
<dbReference type="KEGG" id="whj:H9Q79_02125"/>
<dbReference type="Pfam" id="PF10060">
    <property type="entry name" value="DUF2298"/>
    <property type="match status" value="2"/>
</dbReference>
<name>A0A7G9GE83_9FIRM</name>
<feature type="transmembrane region" description="Helical" evidence="1">
    <location>
        <begin position="30"/>
        <end position="52"/>
    </location>
</feature>
<sequence>MSKKATVYSVGIIGLVLATIPLLGSDNVPFLKWWLMVLALGIGFYPLTYLLFSSLEDRGWIFSKVIGIALSGFLTWVLVCCKLTKFTSTTALVVTGIAMAVCWILFARKRGKKAPNVDLVLGEELIFLAFFLLWTYIAAFRPEAKGTEKFMDYGFMAAMMRSDTLPARDLWYGLKDMNYYYGGQYYAVFLTKLSFTHIKETYNLMRTLVAGFAFVLPFSLTYHLVKGMPRKKPVKGWLAVLGGLLSGAAVSLAGNMHYVLYGLFGKVFKLSGYEDYWFPASTRYIGHNPETADQCIHEFPSYSFVLGDLHAHVVNVMFVLAVIGILYAWMRKVRAEQEEEFIFSLKNTLLEPSVLALGVFTGIFHWTNYWDFIIYYTVVLICIVFMALYRYPGRKRAILLSVLLQAAEVFALGSLAALPFTSTFETMVSGVALAVNHSAFYQLLILWGLPTAVVVILLLCILVKFRRETQPPCRFRQFFRKVQLSDQFALILGICAIGLVLIPEIVYVRDIYENGYARSNTMFKLTYQAFILFGIAMSYGILRLLAWEKEKLLKMLGAASLALLLLTCGYFGYAVNCWFGNVLDRGEYRCLDATAYLENVYPEDASAIRWLNDNVEGSPMILEANGDSYSDYCRVSAMTGLPTVLGWYVHEWLWRNDTADLNQKAADVEAIYTSEDPEQVEELLEEYGIKYIFVGSCEREKYAELNEGLLQEMGSIVYSGMSSGTGAAQSYIIEVG</sequence>
<feature type="transmembrane region" description="Helical" evidence="1">
    <location>
        <begin position="59"/>
        <end position="79"/>
    </location>
</feature>
<evidence type="ECO:0008006" key="4">
    <source>
        <dbReference type="Google" id="ProtNLM"/>
    </source>
</evidence>
<dbReference type="Proteomes" id="UP000515860">
    <property type="component" value="Chromosome"/>
</dbReference>
<evidence type="ECO:0000256" key="1">
    <source>
        <dbReference type="SAM" id="Phobius"/>
    </source>
</evidence>
<keyword evidence="3" id="KW-1185">Reference proteome</keyword>
<dbReference type="AlphaFoldDB" id="A0A7G9GE83"/>
<feature type="transmembrane region" description="Helical" evidence="1">
    <location>
        <begin position="85"/>
        <end position="107"/>
    </location>
</feature>
<dbReference type="EMBL" id="CP060635">
    <property type="protein sequence ID" value="QNM09115.1"/>
    <property type="molecule type" value="Genomic_DNA"/>
</dbReference>
<dbReference type="PANTHER" id="PTHR10790:SF51">
    <property type="entry name" value="TETRATRICOPEPTIDE REPEAT PROTEIN"/>
    <property type="match status" value="1"/>
</dbReference>
<feature type="transmembrane region" description="Helical" evidence="1">
    <location>
        <begin position="349"/>
        <end position="367"/>
    </location>
</feature>
<keyword evidence="1" id="KW-0812">Transmembrane</keyword>
<protein>
    <recommendedName>
        <fullName evidence="4">Chlor_Arch_YYY domain-containing protein</fullName>
    </recommendedName>
</protein>
<evidence type="ECO:0000313" key="3">
    <source>
        <dbReference type="Proteomes" id="UP000515860"/>
    </source>
</evidence>
<feature type="transmembrane region" description="Helical" evidence="1">
    <location>
        <begin position="552"/>
        <end position="573"/>
    </location>
</feature>
<feature type="transmembrane region" description="Helical" evidence="1">
    <location>
        <begin position="309"/>
        <end position="329"/>
    </location>
</feature>
<proteinExistence type="predicted"/>
<dbReference type="RefSeq" id="WP_118642532.1">
    <property type="nucleotide sequence ID" value="NZ_CP060635.1"/>
</dbReference>
<keyword evidence="1" id="KW-0472">Membrane</keyword>